<sequence>MYTIEYLPIARRDMVDIAKYIGVKLANPDAAERLAEKMVESAEDLANMPYKCPMYIPVKPLKHEYRKLIVHNYIMFYWIDEDKKLVTIARVVYSGRDYEKLL</sequence>
<name>A0ABM9QE58_9FIRM</name>
<keyword evidence="1" id="KW-1277">Toxin-antitoxin system</keyword>
<keyword evidence="3" id="KW-1185">Reference proteome</keyword>
<dbReference type="EMBL" id="HF545616">
    <property type="protein sequence ID" value="CCO03959.1"/>
    <property type="molecule type" value="Genomic_DNA"/>
</dbReference>
<evidence type="ECO:0000256" key="1">
    <source>
        <dbReference type="ARBA" id="ARBA00022649"/>
    </source>
</evidence>
<dbReference type="Proteomes" id="UP000027600">
    <property type="component" value="Chromosome I"/>
</dbReference>
<evidence type="ECO:0000313" key="2">
    <source>
        <dbReference type="EMBL" id="CCO03959.1"/>
    </source>
</evidence>
<dbReference type="RefSeq" id="WP_038670429.1">
    <property type="nucleotide sequence ID" value="NZ_CAKWTY010000034.1"/>
</dbReference>
<dbReference type="InterPro" id="IPR007712">
    <property type="entry name" value="RelE/ParE_toxin"/>
</dbReference>
<dbReference type="Pfam" id="PF05016">
    <property type="entry name" value="ParE_toxin"/>
    <property type="match status" value="1"/>
</dbReference>
<dbReference type="InterPro" id="IPR035093">
    <property type="entry name" value="RelE/ParE_toxin_dom_sf"/>
</dbReference>
<proteinExistence type="predicted"/>
<accession>A0ABM9QE58</accession>
<gene>
    <name evidence="2" type="ORF">RBI_I00226</name>
</gene>
<dbReference type="SUPFAM" id="SSF143011">
    <property type="entry name" value="RelE-like"/>
    <property type="match status" value="1"/>
</dbReference>
<organism evidence="2 3">
    <name type="scientific">Ruminococcus bicirculans</name>
    <name type="common">ex Wegman et al. 2014</name>
    <dbReference type="NCBI Taxonomy" id="1160721"/>
    <lineage>
        <taxon>Bacteria</taxon>
        <taxon>Bacillati</taxon>
        <taxon>Bacillota</taxon>
        <taxon>Clostridia</taxon>
        <taxon>Eubacteriales</taxon>
        <taxon>Oscillospiraceae</taxon>
        <taxon>Ruminococcus</taxon>
    </lineage>
</organism>
<protein>
    <submittedName>
        <fullName evidence="2">Plasmid stabilisation system protein</fullName>
    </submittedName>
</protein>
<evidence type="ECO:0000313" key="3">
    <source>
        <dbReference type="Proteomes" id="UP000027600"/>
    </source>
</evidence>
<dbReference type="Gene3D" id="3.30.2310.20">
    <property type="entry name" value="RelE-like"/>
    <property type="match status" value="1"/>
</dbReference>
<reference evidence="2 3" key="1">
    <citation type="journal article" date="2014" name="Int. J. Syst. Evol. Microbiol.">
        <title>Complete genome of a new Firmicutes species belonging to the dominant human colonic microbiota ('Ruminococcus bicirculans') reveals two chromosomes and a selective capacity to utilize plant glucans.</title>
        <authorList>
            <consortium name="NISC Comparative Sequencing Program"/>
            <person name="Wegmann U."/>
            <person name="Louis P."/>
            <person name="Goesmann A."/>
            <person name="Henrissat B."/>
            <person name="Duncan S.H."/>
            <person name="Flint H.J."/>
        </authorList>
    </citation>
    <scope>NUCLEOTIDE SEQUENCE [LARGE SCALE GENOMIC DNA]</scope>
    <source>
        <strain evidence="2 3">80/3</strain>
    </source>
</reference>